<keyword evidence="6" id="KW-0238">DNA-binding</keyword>
<evidence type="ECO:0000256" key="1">
    <source>
        <dbReference type="ARBA" id="ARBA00000213"/>
    </source>
</evidence>
<dbReference type="InterPro" id="IPR013825">
    <property type="entry name" value="Topo_IA_cen_sub2"/>
</dbReference>
<dbReference type="PROSITE" id="PS52039">
    <property type="entry name" value="TOPO_IA_2"/>
    <property type="match status" value="1"/>
</dbReference>
<keyword evidence="5" id="KW-0799">Topoisomerase</keyword>
<evidence type="ECO:0000259" key="12">
    <source>
        <dbReference type="PROSITE" id="PS50880"/>
    </source>
</evidence>
<dbReference type="PANTHER" id="PTHR11390">
    <property type="entry name" value="PROKARYOTIC DNA TOPOISOMERASE"/>
    <property type="match status" value="1"/>
</dbReference>
<dbReference type="SUPFAM" id="SSF56712">
    <property type="entry name" value="Prokaryotic type I DNA topoisomerase"/>
    <property type="match status" value="1"/>
</dbReference>
<dbReference type="OrthoDB" id="9803554at2"/>
<evidence type="ECO:0000313" key="14">
    <source>
        <dbReference type="EMBL" id="OOF46528.1"/>
    </source>
</evidence>
<dbReference type="GO" id="GO:0006281">
    <property type="term" value="P:DNA repair"/>
    <property type="evidence" value="ECO:0007669"/>
    <property type="project" value="TreeGrafter"/>
</dbReference>
<evidence type="ECO:0000256" key="3">
    <source>
        <dbReference type="ARBA" id="ARBA00012891"/>
    </source>
</evidence>
<comment type="caution">
    <text evidence="14">The sequence shown here is derived from an EMBL/GenBank/DDBJ whole genome shotgun (WGS) entry which is preliminary data.</text>
</comment>
<dbReference type="Gene3D" id="1.10.460.10">
    <property type="entry name" value="Topoisomerase I, domain 2"/>
    <property type="match status" value="1"/>
</dbReference>
<dbReference type="NCBIfam" id="NF005829">
    <property type="entry name" value="PRK07726.1"/>
    <property type="match status" value="1"/>
</dbReference>
<evidence type="ECO:0000313" key="15">
    <source>
        <dbReference type="Proteomes" id="UP000189161"/>
    </source>
</evidence>
<feature type="domain" description="Topo IA-type catalytic" evidence="13">
    <location>
        <begin position="150"/>
        <end position="614"/>
    </location>
</feature>
<dbReference type="NCBIfam" id="TIGR01056">
    <property type="entry name" value="topB"/>
    <property type="match status" value="1"/>
</dbReference>
<protein>
    <recommendedName>
        <fullName evidence="3">DNA topoisomerase</fullName>
        <ecNumber evidence="3">5.6.2.1</ecNumber>
    </recommendedName>
    <alternativeName>
        <fullName evidence="11">Omega-protein</fullName>
    </alternativeName>
    <alternativeName>
        <fullName evidence="10">Relaxing enzyme</fullName>
    </alternativeName>
    <alternativeName>
        <fullName evidence="8">Swivelase</fullName>
    </alternativeName>
    <alternativeName>
        <fullName evidence="9">Untwisting enzyme</fullName>
    </alternativeName>
</protein>
<keyword evidence="7" id="KW-0413">Isomerase</keyword>
<dbReference type="SMART" id="SM00437">
    <property type="entry name" value="TOP1Ac"/>
    <property type="match status" value="1"/>
</dbReference>
<dbReference type="AlphaFoldDB" id="A0A1V3IWM0"/>
<dbReference type="Gene3D" id="1.10.290.10">
    <property type="entry name" value="Topoisomerase I, domain 4"/>
    <property type="match status" value="1"/>
</dbReference>
<dbReference type="GO" id="GO:0043597">
    <property type="term" value="C:cytoplasmic replication fork"/>
    <property type="evidence" value="ECO:0007669"/>
    <property type="project" value="TreeGrafter"/>
</dbReference>
<evidence type="ECO:0000256" key="7">
    <source>
        <dbReference type="ARBA" id="ARBA00023235"/>
    </source>
</evidence>
<accession>A0A1V3IWM0</accession>
<dbReference type="EMBL" id="MLHL01000071">
    <property type="protein sequence ID" value="OOF46528.1"/>
    <property type="molecule type" value="Genomic_DNA"/>
</dbReference>
<comment type="similarity">
    <text evidence="2">Belongs to the type IA topoisomerase family.</text>
</comment>
<proteinExistence type="inferred from homology"/>
<dbReference type="InterPro" id="IPR023405">
    <property type="entry name" value="Topo_IA_core_domain"/>
</dbReference>
<dbReference type="GO" id="GO:0006310">
    <property type="term" value="P:DNA recombination"/>
    <property type="evidence" value="ECO:0007669"/>
    <property type="project" value="TreeGrafter"/>
</dbReference>
<dbReference type="PROSITE" id="PS50880">
    <property type="entry name" value="TOPRIM"/>
    <property type="match status" value="1"/>
</dbReference>
<evidence type="ECO:0000256" key="9">
    <source>
        <dbReference type="ARBA" id="ARBA00031985"/>
    </source>
</evidence>
<dbReference type="InterPro" id="IPR005738">
    <property type="entry name" value="TopoIII"/>
</dbReference>
<dbReference type="PANTHER" id="PTHR11390:SF21">
    <property type="entry name" value="DNA TOPOISOMERASE 3-ALPHA"/>
    <property type="match status" value="1"/>
</dbReference>
<sequence length="754" mass="85161">MKLVIAEKPQLGAIIAEAIGIISRKNGYIECKYDYCVTWAVGHILEIKKPGEVNPNYEKWQEEDLPLKVRPLQLKPSPDKADQFKIVESLLSKADSVVNAGDPDDEGQLLIQEILEYTHYKGKVKRLLLNDINVEAAKKAMQDLRDNADFQGMYKKALARSQADYLFGLNLTRAYTLAARKKGIQSVYSVGRVQTPVLGLIVRRWEANKTHKESYYYNLSGDFIFQAQKLNAKLVINDKVSVQDDDEDKKEKRITDESVVKGIIAACKDQSATILNSTVEARRTLAPLPFALLDLQAKANEKYGFSADETLNITQSLREKHRAITYNRSDCRYLTTEQFEDAPKTLDFLAKHIPDLPFNNADRTQKSRAFNDKKVSAHTGIIPVVSGKSDFSLESMTDKERKIYLEIVQQYLIQFLPEKKFDFAAVTILCNEYEFKATASKITDYGWSKLVPDDSGESEDHSQFLLLSQLQSNNKGNCENINVQKEKTKPLPLYTDATLLRDLQRVAKYVENPTLRKILIEKDKGREGENGGIGTPATRSGIIKNLFDREFIAYQSKKIVPTQKGYDFIKALPKIITVPDTTALWFEQQLDIEQGKLSVDEFLDGIEKFIKEQVELSSNIKLELKGEKCKVCKSGVIVLRRAKESGNMFFCCSNYPNCKTFVAALGNVPAPQCPYCHGQFRVNSKAISCECGFTLWRTIAQKELTDTQILALLTKGKTGKIKGFISPKTGNTFEAKLALTKEKKVTFEFDKAKK</sequence>
<keyword evidence="15" id="KW-1185">Reference proteome</keyword>
<dbReference type="SMART" id="SM00493">
    <property type="entry name" value="TOPRIM"/>
    <property type="match status" value="1"/>
</dbReference>
<name>A0A1V3IWM0_9PAST</name>
<comment type="catalytic activity">
    <reaction evidence="1">
        <text>ATP-independent breakage of single-stranded DNA, followed by passage and rejoining.</text>
        <dbReference type="EC" id="5.6.2.1"/>
    </reaction>
</comment>
<organism evidence="14 15">
    <name type="scientific">Rodentibacter trehalosifermentans</name>
    <dbReference type="NCBI Taxonomy" id="1908263"/>
    <lineage>
        <taxon>Bacteria</taxon>
        <taxon>Pseudomonadati</taxon>
        <taxon>Pseudomonadota</taxon>
        <taxon>Gammaproteobacteria</taxon>
        <taxon>Pasteurellales</taxon>
        <taxon>Pasteurellaceae</taxon>
        <taxon>Rodentibacter</taxon>
    </lineage>
</organism>
<dbReference type="InterPro" id="IPR034144">
    <property type="entry name" value="TOPRIM_TopoIII"/>
</dbReference>
<dbReference type="InterPro" id="IPR003602">
    <property type="entry name" value="Topo_IA_DNA-bd_dom"/>
</dbReference>
<feature type="domain" description="Toprim" evidence="12">
    <location>
        <begin position="1"/>
        <end position="132"/>
    </location>
</feature>
<dbReference type="Pfam" id="PF01131">
    <property type="entry name" value="Topoisom_bac"/>
    <property type="match status" value="1"/>
</dbReference>
<evidence type="ECO:0000256" key="6">
    <source>
        <dbReference type="ARBA" id="ARBA00023125"/>
    </source>
</evidence>
<keyword evidence="4" id="KW-0479">Metal-binding</keyword>
<dbReference type="InterPro" id="IPR025589">
    <property type="entry name" value="Toprim_C_rpt"/>
</dbReference>
<dbReference type="PRINTS" id="PR00417">
    <property type="entry name" value="PRTPISMRASEI"/>
</dbReference>
<dbReference type="InterPro" id="IPR013824">
    <property type="entry name" value="Topo_IA_cen_sub1"/>
</dbReference>
<dbReference type="GO" id="GO:0003677">
    <property type="term" value="F:DNA binding"/>
    <property type="evidence" value="ECO:0007669"/>
    <property type="project" value="UniProtKB-KW"/>
</dbReference>
<evidence type="ECO:0000256" key="4">
    <source>
        <dbReference type="ARBA" id="ARBA00022723"/>
    </source>
</evidence>
<dbReference type="GO" id="GO:0003917">
    <property type="term" value="F:DNA topoisomerase type I (single strand cut, ATP-independent) activity"/>
    <property type="evidence" value="ECO:0007669"/>
    <property type="project" value="UniProtKB-EC"/>
</dbReference>
<evidence type="ECO:0000259" key="13">
    <source>
        <dbReference type="PROSITE" id="PS52039"/>
    </source>
</evidence>
<dbReference type="InterPro" id="IPR000380">
    <property type="entry name" value="Topo_IA"/>
</dbReference>
<evidence type="ECO:0000256" key="5">
    <source>
        <dbReference type="ARBA" id="ARBA00023029"/>
    </source>
</evidence>
<dbReference type="InterPro" id="IPR006171">
    <property type="entry name" value="TOPRIM_dom"/>
</dbReference>
<dbReference type="InterPro" id="IPR013497">
    <property type="entry name" value="Topo_IA_cen"/>
</dbReference>
<evidence type="ECO:0000256" key="8">
    <source>
        <dbReference type="ARBA" id="ARBA00030003"/>
    </source>
</evidence>
<evidence type="ECO:0000256" key="10">
    <source>
        <dbReference type="ARBA" id="ARBA00032235"/>
    </source>
</evidence>
<reference evidence="14 15" key="1">
    <citation type="submission" date="2016-10" db="EMBL/GenBank/DDBJ databases">
        <title>Rodentibacter gen. nov. and new species.</title>
        <authorList>
            <person name="Christensen H."/>
        </authorList>
    </citation>
    <scope>NUCLEOTIDE SEQUENCE [LARGE SCALE GENOMIC DNA]</scope>
    <source>
        <strain evidence="14 15">H1987082031</strain>
    </source>
</reference>
<dbReference type="InterPro" id="IPR003601">
    <property type="entry name" value="Topo_IA_2"/>
</dbReference>
<evidence type="ECO:0000256" key="11">
    <source>
        <dbReference type="ARBA" id="ARBA00032877"/>
    </source>
</evidence>
<dbReference type="SMART" id="SM00436">
    <property type="entry name" value="TOP1Bc"/>
    <property type="match status" value="1"/>
</dbReference>
<dbReference type="RefSeq" id="WP_077478750.1">
    <property type="nucleotide sequence ID" value="NZ_MLHL01000071.1"/>
</dbReference>
<dbReference type="Gene3D" id="3.30.65.10">
    <property type="entry name" value="Bacterial Topoisomerase I, domain 1"/>
    <property type="match status" value="1"/>
</dbReference>
<dbReference type="Gene3D" id="2.70.20.10">
    <property type="entry name" value="Topoisomerase I, domain 3"/>
    <property type="match status" value="1"/>
</dbReference>
<gene>
    <name evidence="14" type="ORF">BKK52_11415</name>
</gene>
<dbReference type="GO" id="GO:0006265">
    <property type="term" value="P:DNA topological change"/>
    <property type="evidence" value="ECO:0007669"/>
    <property type="project" value="InterPro"/>
</dbReference>
<dbReference type="Pfam" id="PF13342">
    <property type="entry name" value="Toprim_Crpt"/>
    <property type="match status" value="1"/>
</dbReference>
<dbReference type="Pfam" id="PF01751">
    <property type="entry name" value="Toprim"/>
    <property type="match status" value="1"/>
</dbReference>
<dbReference type="GO" id="GO:0046872">
    <property type="term" value="F:metal ion binding"/>
    <property type="evidence" value="ECO:0007669"/>
    <property type="project" value="UniProtKB-KW"/>
</dbReference>
<dbReference type="InterPro" id="IPR013826">
    <property type="entry name" value="Topo_IA_cen_sub3"/>
</dbReference>
<dbReference type="Proteomes" id="UP000189161">
    <property type="component" value="Unassembled WGS sequence"/>
</dbReference>
<dbReference type="EC" id="5.6.2.1" evidence="3"/>
<dbReference type="Gene3D" id="3.40.50.140">
    <property type="match status" value="1"/>
</dbReference>
<dbReference type="CDD" id="cd03362">
    <property type="entry name" value="TOPRIM_TopoIA_TopoIII"/>
    <property type="match status" value="1"/>
</dbReference>
<evidence type="ECO:0000256" key="2">
    <source>
        <dbReference type="ARBA" id="ARBA00009446"/>
    </source>
</evidence>